<keyword evidence="2" id="KW-0347">Helicase</keyword>
<dbReference type="PANTHER" id="PTHR43751">
    <property type="entry name" value="SULFATASE"/>
    <property type="match status" value="1"/>
</dbReference>
<dbReference type="SUPFAM" id="SSF53649">
    <property type="entry name" value="Alkaline phosphatase-like"/>
    <property type="match status" value="1"/>
</dbReference>
<accession>A0A2P7ZD25</accession>
<proteinExistence type="predicted"/>
<dbReference type="InterPro" id="IPR052701">
    <property type="entry name" value="GAG_Ulvan_Degrading_Sulfatases"/>
</dbReference>
<dbReference type="GO" id="GO:0004386">
    <property type="term" value="F:helicase activity"/>
    <property type="evidence" value="ECO:0007669"/>
    <property type="project" value="UniProtKB-KW"/>
</dbReference>
<dbReference type="Gene3D" id="3.40.720.10">
    <property type="entry name" value="Alkaline Phosphatase, subunit A"/>
    <property type="match status" value="1"/>
</dbReference>
<organism evidence="2 3">
    <name type="scientific">Elsinoe australis</name>
    <dbReference type="NCBI Taxonomy" id="40998"/>
    <lineage>
        <taxon>Eukaryota</taxon>
        <taxon>Fungi</taxon>
        <taxon>Dikarya</taxon>
        <taxon>Ascomycota</taxon>
        <taxon>Pezizomycotina</taxon>
        <taxon>Dothideomycetes</taxon>
        <taxon>Dothideomycetidae</taxon>
        <taxon>Myriangiales</taxon>
        <taxon>Elsinoaceae</taxon>
        <taxon>Elsinoe</taxon>
    </lineage>
</organism>
<dbReference type="InterPro" id="IPR017850">
    <property type="entry name" value="Alkaline_phosphatase_core_sf"/>
</dbReference>
<dbReference type="STRING" id="40998.A0A2P7ZD25"/>
<reference evidence="2 3" key="1">
    <citation type="submission" date="2017-05" db="EMBL/GenBank/DDBJ databases">
        <title>Draft genome sequence of Elsinoe australis.</title>
        <authorList>
            <person name="Cheng Q."/>
        </authorList>
    </citation>
    <scope>NUCLEOTIDE SEQUENCE [LARGE SCALE GENOMIC DNA]</scope>
    <source>
        <strain evidence="2 3">NL1</strain>
    </source>
</reference>
<comment type="caution">
    <text evidence="2">The sequence shown here is derived from an EMBL/GenBank/DDBJ whole genome shotgun (WGS) entry which is preliminary data.</text>
</comment>
<keyword evidence="2" id="KW-0547">Nucleotide-binding</keyword>
<sequence>MYGMLVILLRPSFPWNNLSRTPVLSLALEGLHKLFRSTPHHHGAEAMYAAPRVMLPSSPAYLENRIDHVVLFVLESGREDAVPNPERFVHNVGLDFLEPYKPTDVMPFLTSLHQSSWVVPNVTASADYTTKSFTNIIGGAWPANQDHAVIEAHPKSLSYQEPLPKALNRFAMSRGRQSSSAYFSAGKDDFVEYDKVIQKLGFDRYYNYSAIEARHKSEHLGPPLPFGFFGTADDEVLPHVHQWLSSQLGAPSDGVPPLTLATFLTSASHLPFQLRDEYSKRRYVSEDRSDDWSNKYLQAWQSTDDYIRNIWSMYNEHNLIDNTLFVFLGDHGLALHDEHHKFWSTLGVWTEAAFRVPLFFSNPGLRPGTHQAPSSTTLDIVPSIMDLLINSHPHSHQPAPPDSVNLLDLDPKQCEMSRLLRIYEGTSVFRSPKPDQSARVTFSLTNPGDNLPASLLLPFCQGDMRLVIDKIGDVVSAYHIGFDPHQLVDLMQDGPQLPDWVYVDDNGPQSSSTILSNANERAMPAPREVGLRVAEDGRVQIDLWEVKAWAKEMAEVARRWAFDVEERWMVGNASVFWEKRMAGYVEPEGCRGVGYNALSA</sequence>
<keyword evidence="2" id="KW-0378">Hydrolase</keyword>
<dbReference type="InterPro" id="IPR000917">
    <property type="entry name" value="Sulfatase_N"/>
</dbReference>
<dbReference type="Proteomes" id="UP000243723">
    <property type="component" value="Unassembled WGS sequence"/>
</dbReference>
<name>A0A2P7ZD25_9PEZI</name>
<evidence type="ECO:0000313" key="3">
    <source>
        <dbReference type="Proteomes" id="UP000243723"/>
    </source>
</evidence>
<feature type="domain" description="Sulfatase N-terminal" evidence="1">
    <location>
        <begin position="69"/>
        <end position="388"/>
    </location>
</feature>
<keyword evidence="3" id="KW-1185">Reference proteome</keyword>
<dbReference type="PANTHER" id="PTHR43751:SF3">
    <property type="entry name" value="SULFATASE N-TERMINAL DOMAIN-CONTAINING PROTEIN"/>
    <property type="match status" value="1"/>
</dbReference>
<dbReference type="OrthoDB" id="103349at2759"/>
<evidence type="ECO:0000313" key="2">
    <source>
        <dbReference type="EMBL" id="PSK46135.1"/>
    </source>
</evidence>
<dbReference type="EMBL" id="NHZQ01000236">
    <property type="protein sequence ID" value="PSK46135.1"/>
    <property type="molecule type" value="Genomic_DNA"/>
</dbReference>
<dbReference type="AlphaFoldDB" id="A0A2P7ZD25"/>
<gene>
    <name evidence="2" type="ORF">B9Z65_5103</name>
</gene>
<protein>
    <submittedName>
        <fullName evidence="2">Helicase swr1</fullName>
    </submittedName>
</protein>
<keyword evidence="2" id="KW-0067">ATP-binding</keyword>
<dbReference type="Pfam" id="PF00884">
    <property type="entry name" value="Sulfatase"/>
    <property type="match status" value="1"/>
</dbReference>
<evidence type="ECO:0000259" key="1">
    <source>
        <dbReference type="Pfam" id="PF00884"/>
    </source>
</evidence>